<comment type="caution">
    <text evidence="3">The sequence shown here is derived from an EMBL/GenBank/DDBJ whole genome shotgun (WGS) entry which is preliminary data.</text>
</comment>
<keyword evidence="1" id="KW-1133">Transmembrane helix</keyword>
<feature type="transmembrane region" description="Helical" evidence="1">
    <location>
        <begin position="143"/>
        <end position="161"/>
    </location>
</feature>
<organism evidence="3 4">
    <name type="scientific">Undibacterium nitidum</name>
    <dbReference type="NCBI Taxonomy" id="2762298"/>
    <lineage>
        <taxon>Bacteria</taxon>
        <taxon>Pseudomonadati</taxon>
        <taxon>Pseudomonadota</taxon>
        <taxon>Betaproteobacteria</taxon>
        <taxon>Burkholderiales</taxon>
        <taxon>Oxalobacteraceae</taxon>
        <taxon>Undibacterium</taxon>
    </lineage>
</organism>
<sequence>MSVIQENSTVTWFGAQFTALHPLLQSLHRDGGILRGQVELKVGKGAAGWLGRRIAKSMGIPAHLITAGRCDFSLEVSHRDQSMFWCRTFGADLRSANNAASVVESRFKPVNHFQTGYWIEQHGHLRLHLAVELDQQGGWQWRLLRVFWFGLPIPLAVFPRLVAKKTIGGDNYLFQVAFSYPLLGFLFSYSGRLRRAR</sequence>
<feature type="domain" description="DUF4166" evidence="2">
    <location>
        <begin position="20"/>
        <end position="193"/>
    </location>
</feature>
<keyword evidence="4" id="KW-1185">Reference proteome</keyword>
<dbReference type="RefSeq" id="WP_186916803.1">
    <property type="nucleotide sequence ID" value="NZ_JACOFZ010000004.1"/>
</dbReference>
<dbReference type="Proteomes" id="UP000627446">
    <property type="component" value="Unassembled WGS sequence"/>
</dbReference>
<evidence type="ECO:0000256" key="1">
    <source>
        <dbReference type="SAM" id="Phobius"/>
    </source>
</evidence>
<evidence type="ECO:0000259" key="2">
    <source>
        <dbReference type="Pfam" id="PF13761"/>
    </source>
</evidence>
<dbReference type="InterPro" id="IPR025311">
    <property type="entry name" value="DUF4166"/>
</dbReference>
<dbReference type="EMBL" id="JACOFZ010000004">
    <property type="protein sequence ID" value="MBC3882196.1"/>
    <property type="molecule type" value="Genomic_DNA"/>
</dbReference>
<keyword evidence="1" id="KW-0812">Transmembrane</keyword>
<protein>
    <submittedName>
        <fullName evidence="3">DUF4166 domain-containing protein</fullName>
    </submittedName>
</protein>
<dbReference type="Pfam" id="PF13761">
    <property type="entry name" value="DUF4166"/>
    <property type="match status" value="1"/>
</dbReference>
<dbReference type="AlphaFoldDB" id="A0A923KTF1"/>
<reference evidence="3" key="1">
    <citation type="submission" date="2020-08" db="EMBL/GenBank/DDBJ databases">
        <title>Novel species isolated from subtropical streams in China.</title>
        <authorList>
            <person name="Lu H."/>
        </authorList>
    </citation>
    <scope>NUCLEOTIDE SEQUENCE</scope>
    <source>
        <strain evidence="3">LX22W</strain>
    </source>
</reference>
<proteinExistence type="predicted"/>
<name>A0A923KTF1_9BURK</name>
<accession>A0A923KTF1</accession>
<gene>
    <name evidence="3" type="ORF">H8K36_12460</name>
</gene>
<evidence type="ECO:0000313" key="3">
    <source>
        <dbReference type="EMBL" id="MBC3882196.1"/>
    </source>
</evidence>
<keyword evidence="1" id="KW-0472">Membrane</keyword>
<evidence type="ECO:0000313" key="4">
    <source>
        <dbReference type="Proteomes" id="UP000627446"/>
    </source>
</evidence>
<feature type="transmembrane region" description="Helical" evidence="1">
    <location>
        <begin position="173"/>
        <end position="191"/>
    </location>
</feature>